<protein>
    <submittedName>
        <fullName evidence="1">Uncharacterized protein</fullName>
    </submittedName>
</protein>
<organism evidence="1 2">
    <name type="scientific">Kingdonia uniflora</name>
    <dbReference type="NCBI Taxonomy" id="39325"/>
    <lineage>
        <taxon>Eukaryota</taxon>
        <taxon>Viridiplantae</taxon>
        <taxon>Streptophyta</taxon>
        <taxon>Embryophyta</taxon>
        <taxon>Tracheophyta</taxon>
        <taxon>Spermatophyta</taxon>
        <taxon>Magnoliopsida</taxon>
        <taxon>Ranunculales</taxon>
        <taxon>Circaeasteraceae</taxon>
        <taxon>Kingdonia</taxon>
    </lineage>
</organism>
<name>A0A7J7N7L5_9MAGN</name>
<proteinExistence type="predicted"/>
<dbReference type="AlphaFoldDB" id="A0A7J7N7L5"/>
<sequence>MAPKADVYHLKKVGIEAFALLGGAWVPQPPPRKEVIDSFQAVQKYGGRVVVEYRTTMPVRNPYY</sequence>
<keyword evidence="2" id="KW-1185">Reference proteome</keyword>
<dbReference type="Proteomes" id="UP000541444">
    <property type="component" value="Unassembled WGS sequence"/>
</dbReference>
<evidence type="ECO:0000313" key="1">
    <source>
        <dbReference type="EMBL" id="KAF6162898.1"/>
    </source>
</evidence>
<evidence type="ECO:0000313" key="2">
    <source>
        <dbReference type="Proteomes" id="UP000541444"/>
    </source>
</evidence>
<reference evidence="1 2" key="1">
    <citation type="journal article" date="2020" name="IScience">
        <title>Genome Sequencing of the Endangered Kingdonia uniflora (Circaeasteraceae, Ranunculales) Reveals Potential Mechanisms of Evolutionary Specialization.</title>
        <authorList>
            <person name="Sun Y."/>
            <person name="Deng T."/>
            <person name="Zhang A."/>
            <person name="Moore M.J."/>
            <person name="Landis J.B."/>
            <person name="Lin N."/>
            <person name="Zhang H."/>
            <person name="Zhang X."/>
            <person name="Huang J."/>
            <person name="Zhang X."/>
            <person name="Sun H."/>
            <person name="Wang H."/>
        </authorList>
    </citation>
    <scope>NUCLEOTIDE SEQUENCE [LARGE SCALE GENOMIC DNA]</scope>
    <source>
        <strain evidence="1">TB1705</strain>
        <tissue evidence="1">Leaf</tissue>
    </source>
</reference>
<accession>A0A7J7N7L5</accession>
<gene>
    <name evidence="1" type="ORF">GIB67_021047</name>
</gene>
<dbReference type="EMBL" id="JACGCM010001009">
    <property type="protein sequence ID" value="KAF6162898.1"/>
    <property type="molecule type" value="Genomic_DNA"/>
</dbReference>
<comment type="caution">
    <text evidence="1">The sequence shown here is derived from an EMBL/GenBank/DDBJ whole genome shotgun (WGS) entry which is preliminary data.</text>
</comment>